<gene>
    <name evidence="2" type="ORF">LV75_006083</name>
</gene>
<dbReference type="Proteomes" id="UP001205185">
    <property type="component" value="Unassembled WGS sequence"/>
</dbReference>
<sequence>MSIDPAAGQRGGKHRAARQPGARVRLLAATALVLLGIALAVGWWVTGGRWLSVDTPSMGEAAPVGTLVLTRPVELGEVRVGDIISFQPPEGGPIHTHRVSRVEGGAVFTKGDINGAEDPWPVAGDKLVGKVVARWWGMAWVVRSLPIVVPGVALVWLLTTWAAPRWRTAARLVGVPLVLCAAILVLRPLVNASLLMTLGEEGTTTATVVGTGVLPVRVADPDGVSADLRAGQVAELVSHAADATGEVPLSIDAHMSWLWWTVCLGLCCVPLGASLALGRRVAT</sequence>
<name>A0ABT1ILM0_9PSEU</name>
<dbReference type="EMBL" id="JAMTCO010000017">
    <property type="protein sequence ID" value="MCP2273553.1"/>
    <property type="molecule type" value="Genomic_DNA"/>
</dbReference>
<proteinExistence type="predicted"/>
<feature type="transmembrane region" description="Helical" evidence="1">
    <location>
        <begin position="24"/>
        <end position="45"/>
    </location>
</feature>
<keyword evidence="1" id="KW-0812">Transmembrane</keyword>
<dbReference type="RefSeq" id="WP_253890751.1">
    <property type="nucleotide sequence ID" value="NZ_JAMTCO010000017.1"/>
</dbReference>
<comment type="caution">
    <text evidence="2">The sequence shown here is derived from an EMBL/GenBank/DDBJ whole genome shotgun (WGS) entry which is preliminary data.</text>
</comment>
<feature type="transmembrane region" description="Helical" evidence="1">
    <location>
        <begin position="257"/>
        <end position="277"/>
    </location>
</feature>
<reference evidence="2 3" key="1">
    <citation type="submission" date="2022-06" db="EMBL/GenBank/DDBJ databases">
        <title>Genomic Encyclopedia of Archaeal and Bacterial Type Strains, Phase II (KMG-II): from individual species to whole genera.</title>
        <authorList>
            <person name="Goeker M."/>
        </authorList>
    </citation>
    <scope>NUCLEOTIDE SEQUENCE [LARGE SCALE GENOMIC DNA]</scope>
    <source>
        <strain evidence="2 3">DSM 44255</strain>
    </source>
</reference>
<evidence type="ECO:0000313" key="3">
    <source>
        <dbReference type="Proteomes" id="UP001205185"/>
    </source>
</evidence>
<evidence type="ECO:0000256" key="1">
    <source>
        <dbReference type="SAM" id="Phobius"/>
    </source>
</evidence>
<keyword evidence="1" id="KW-1133">Transmembrane helix</keyword>
<accession>A0ABT1ILM0</accession>
<protein>
    <submittedName>
        <fullName evidence="2">Signal peptidase I</fullName>
    </submittedName>
</protein>
<keyword evidence="1" id="KW-0472">Membrane</keyword>
<evidence type="ECO:0000313" key="2">
    <source>
        <dbReference type="EMBL" id="MCP2273553.1"/>
    </source>
</evidence>
<keyword evidence="3" id="KW-1185">Reference proteome</keyword>
<feature type="transmembrane region" description="Helical" evidence="1">
    <location>
        <begin position="170"/>
        <end position="190"/>
    </location>
</feature>
<feature type="transmembrane region" description="Helical" evidence="1">
    <location>
        <begin position="135"/>
        <end position="158"/>
    </location>
</feature>
<organism evidence="2 3">
    <name type="scientific">Actinokineospora diospyrosa</name>
    <dbReference type="NCBI Taxonomy" id="103728"/>
    <lineage>
        <taxon>Bacteria</taxon>
        <taxon>Bacillati</taxon>
        <taxon>Actinomycetota</taxon>
        <taxon>Actinomycetes</taxon>
        <taxon>Pseudonocardiales</taxon>
        <taxon>Pseudonocardiaceae</taxon>
        <taxon>Actinokineospora</taxon>
    </lineage>
</organism>